<keyword evidence="1" id="KW-1133">Transmembrane helix</keyword>
<accession>A0A9J6QTK2</accession>
<feature type="transmembrane region" description="Helical" evidence="1">
    <location>
        <begin position="57"/>
        <end position="75"/>
    </location>
</feature>
<gene>
    <name evidence="2" type="ORF">OBO34_00500</name>
    <name evidence="3" type="ORF">OBO34_13595</name>
</gene>
<evidence type="ECO:0000256" key="1">
    <source>
        <dbReference type="SAM" id="Phobius"/>
    </source>
</evidence>
<evidence type="ECO:0000313" key="3">
    <source>
        <dbReference type="EMBL" id="MCU7379379.1"/>
    </source>
</evidence>
<protein>
    <submittedName>
        <fullName evidence="2">Uncharacterized protein</fullName>
    </submittedName>
</protein>
<evidence type="ECO:0000313" key="4">
    <source>
        <dbReference type="Proteomes" id="UP001065549"/>
    </source>
</evidence>
<keyword evidence="4" id="KW-1185">Reference proteome</keyword>
<organism evidence="2 4">
    <name type="scientific">Hominibacterium faecale</name>
    <dbReference type="NCBI Taxonomy" id="2839743"/>
    <lineage>
        <taxon>Bacteria</taxon>
        <taxon>Bacillati</taxon>
        <taxon>Bacillota</taxon>
        <taxon>Clostridia</taxon>
        <taxon>Peptostreptococcales</taxon>
        <taxon>Anaerovoracaceae</taxon>
        <taxon>Hominibacterium</taxon>
    </lineage>
</organism>
<feature type="transmembrane region" description="Helical" evidence="1">
    <location>
        <begin position="117"/>
        <end position="134"/>
    </location>
</feature>
<keyword evidence="1" id="KW-0472">Membrane</keyword>
<feature type="transmembrane region" description="Helical" evidence="1">
    <location>
        <begin position="34"/>
        <end position="50"/>
    </location>
</feature>
<dbReference type="RefSeq" id="WP_253020443.1">
    <property type="nucleotide sequence ID" value="NZ_JAOSHN010000001.1"/>
</dbReference>
<feature type="transmembrane region" description="Helical" evidence="1">
    <location>
        <begin position="87"/>
        <end position="105"/>
    </location>
</feature>
<dbReference type="EMBL" id="JAOSHN010000005">
    <property type="protein sequence ID" value="MCU7379379.1"/>
    <property type="molecule type" value="Genomic_DNA"/>
</dbReference>
<dbReference type="EMBL" id="JAOSHN010000001">
    <property type="protein sequence ID" value="MCU7376830.1"/>
    <property type="molecule type" value="Genomic_DNA"/>
</dbReference>
<dbReference type="AlphaFoldDB" id="A0A9J6QTK2"/>
<name>A0A9J6QTK2_9FIRM</name>
<evidence type="ECO:0000313" key="2">
    <source>
        <dbReference type="EMBL" id="MCU7376830.1"/>
    </source>
</evidence>
<feature type="transmembrane region" description="Helical" evidence="1">
    <location>
        <begin position="149"/>
        <end position="167"/>
    </location>
</feature>
<dbReference type="Proteomes" id="UP001065549">
    <property type="component" value="Unassembled WGS sequence"/>
</dbReference>
<keyword evidence="1" id="KW-0812">Transmembrane</keyword>
<reference evidence="2" key="1">
    <citation type="submission" date="2022-09" db="EMBL/GenBank/DDBJ databases">
        <title>Culturomic study of gut microbiota in children with autism spectrum disorder.</title>
        <authorList>
            <person name="Efimov B.A."/>
            <person name="Chaplin A.V."/>
            <person name="Sokolova S.R."/>
            <person name="Pikina A.P."/>
            <person name="Korzhanova M."/>
            <person name="Belova V."/>
            <person name="Korostin D."/>
        </authorList>
    </citation>
    <scope>NUCLEOTIDE SEQUENCE</scope>
    <source>
        <strain evidence="2">ASD5510</strain>
    </source>
</reference>
<sequence>MRFVEIVSWLGGLFLLGCLDYICADIGDIEAGFAAGVILTIVIMALKNFALACRGPILIPCLIVFLLLGLLTPQADKAVLFRSYVQFSALVILCIILLAYIGKAAGKKFSLKNCNRTIWMLPISCAVGLSMYLWPEGLQSRLLLITDQTLQLGLFVAFSVILPIYIGRFSGQENKSQENEEVTFGAEQKGINFSDLLSRCPEIRFGGQL</sequence>
<dbReference type="PROSITE" id="PS51257">
    <property type="entry name" value="PROKAR_LIPOPROTEIN"/>
    <property type="match status" value="1"/>
</dbReference>
<comment type="caution">
    <text evidence="2">The sequence shown here is derived from an EMBL/GenBank/DDBJ whole genome shotgun (WGS) entry which is preliminary data.</text>
</comment>
<proteinExistence type="predicted"/>